<dbReference type="Pfam" id="PF13561">
    <property type="entry name" value="adh_short_C2"/>
    <property type="match status" value="1"/>
</dbReference>
<evidence type="ECO:0000313" key="3">
    <source>
        <dbReference type="EMBL" id="KAF7303894.1"/>
    </source>
</evidence>
<dbReference type="GeneID" id="59345461"/>
<dbReference type="EMBL" id="JACAZF010000005">
    <property type="protein sequence ID" value="KAF7303894.1"/>
    <property type="molecule type" value="Genomic_DNA"/>
</dbReference>
<keyword evidence="4" id="KW-1185">Reference proteome</keyword>
<dbReference type="Proteomes" id="UP000636479">
    <property type="component" value="Unassembled WGS sequence"/>
</dbReference>
<comment type="caution">
    <text evidence="3">The sequence shown here is derived from an EMBL/GenBank/DDBJ whole genome shotgun (WGS) entry which is preliminary data.</text>
</comment>
<proteinExistence type="inferred from homology"/>
<reference evidence="3" key="1">
    <citation type="submission" date="2020-05" db="EMBL/GenBank/DDBJ databases">
        <title>Mycena genomes resolve the evolution of fungal bioluminescence.</title>
        <authorList>
            <person name="Tsai I.J."/>
        </authorList>
    </citation>
    <scope>NUCLEOTIDE SEQUENCE</scope>
    <source>
        <strain evidence="3">171206Taipei</strain>
    </source>
</reference>
<name>A0A8H6W995_9AGAR</name>
<dbReference type="SUPFAM" id="SSF51735">
    <property type="entry name" value="NAD(P)-binding Rossmann-fold domains"/>
    <property type="match status" value="1"/>
</dbReference>
<dbReference type="InterPro" id="IPR002347">
    <property type="entry name" value="SDR_fam"/>
</dbReference>
<evidence type="ECO:0000256" key="2">
    <source>
        <dbReference type="ARBA" id="ARBA00022857"/>
    </source>
</evidence>
<dbReference type="PRINTS" id="PR00081">
    <property type="entry name" value="GDHRDH"/>
</dbReference>
<evidence type="ECO:0000313" key="4">
    <source>
        <dbReference type="Proteomes" id="UP000636479"/>
    </source>
</evidence>
<dbReference type="Gene3D" id="3.40.50.720">
    <property type="entry name" value="NAD(P)-binding Rossmann-like Domain"/>
    <property type="match status" value="2"/>
</dbReference>
<dbReference type="InterPro" id="IPR020904">
    <property type="entry name" value="Sc_DH/Rdtase_CS"/>
</dbReference>
<dbReference type="AlphaFoldDB" id="A0A8H6W995"/>
<accession>A0A8H6W995</accession>
<dbReference type="GO" id="GO:0016616">
    <property type="term" value="F:oxidoreductase activity, acting on the CH-OH group of donors, NAD or NADP as acceptor"/>
    <property type="evidence" value="ECO:0007669"/>
    <property type="project" value="TreeGrafter"/>
</dbReference>
<organism evidence="3 4">
    <name type="scientific">Mycena indigotica</name>
    <dbReference type="NCBI Taxonomy" id="2126181"/>
    <lineage>
        <taxon>Eukaryota</taxon>
        <taxon>Fungi</taxon>
        <taxon>Dikarya</taxon>
        <taxon>Basidiomycota</taxon>
        <taxon>Agaricomycotina</taxon>
        <taxon>Agaricomycetes</taxon>
        <taxon>Agaricomycetidae</taxon>
        <taxon>Agaricales</taxon>
        <taxon>Marasmiineae</taxon>
        <taxon>Mycenaceae</taxon>
        <taxon>Mycena</taxon>
    </lineage>
</organism>
<dbReference type="OrthoDB" id="498125at2759"/>
<dbReference type="PANTHER" id="PTHR42760">
    <property type="entry name" value="SHORT-CHAIN DEHYDROGENASES/REDUCTASES FAMILY MEMBER"/>
    <property type="match status" value="1"/>
</dbReference>
<dbReference type="PROSITE" id="PS00061">
    <property type="entry name" value="ADH_SHORT"/>
    <property type="match status" value="1"/>
</dbReference>
<protein>
    <submittedName>
        <fullName evidence="3">NAD-binding protein</fullName>
    </submittedName>
</protein>
<dbReference type="InterPro" id="IPR036291">
    <property type="entry name" value="NAD(P)-bd_dom_sf"/>
</dbReference>
<comment type="similarity">
    <text evidence="1">Belongs to the short-chain dehydrogenases/reductases (SDR) family.</text>
</comment>
<evidence type="ECO:0000256" key="1">
    <source>
        <dbReference type="ARBA" id="ARBA00006484"/>
    </source>
</evidence>
<keyword evidence="2" id="KW-0521">NADP</keyword>
<dbReference type="Pfam" id="PF00106">
    <property type="entry name" value="adh_short"/>
    <property type="match status" value="1"/>
</dbReference>
<gene>
    <name evidence="3" type="ORF">MIND_00619500</name>
</gene>
<sequence>MTVPPKKTALVTGAAQGIGKAIALRLAEDGFAVGLNDIKDNTENLEAVADTIKAKGGIATIHIADVSVESQVATMISNVVELHHKIDVLVANAGVCKYAGYCASKFAVRGLVQAAAHEFGPHGITVNAYAPGAIDTDMCNALSRDNSAGMTSKAMQAGSALGITGTTADVAHLVSYLASDSSRFLTGQSVSINGGLYFD</sequence>
<dbReference type="RefSeq" id="XP_037220866.1">
    <property type="nucleotide sequence ID" value="XM_037362945.1"/>
</dbReference>